<evidence type="ECO:0000313" key="1">
    <source>
        <dbReference type="EMBL" id="MCC5599378.1"/>
    </source>
</evidence>
<keyword evidence="2" id="KW-1185">Reference proteome</keyword>
<proteinExistence type="predicted"/>
<evidence type="ECO:0000313" key="2">
    <source>
        <dbReference type="Proteomes" id="UP001199525"/>
    </source>
</evidence>
<organism evidence="1 2">
    <name type="scientific">Nostoc favosum CHAB5714</name>
    <dbReference type="NCBI Taxonomy" id="2780399"/>
    <lineage>
        <taxon>Bacteria</taxon>
        <taxon>Bacillati</taxon>
        <taxon>Cyanobacteriota</taxon>
        <taxon>Cyanophyceae</taxon>
        <taxon>Nostocales</taxon>
        <taxon>Nostocaceae</taxon>
        <taxon>Nostoc</taxon>
        <taxon>Nostoc favosum</taxon>
    </lineage>
</organism>
<sequence>MEGKVRSLVLRLLKRLFGEIAEEQLEALALALLELRLRSLAWKSGYKLN</sequence>
<name>A0ABS8I5A2_9NOSO</name>
<reference evidence="1 2" key="1">
    <citation type="journal article" date="2021" name="Microorganisms">
        <title>Genome Evolution of Filamentous Cyanobacterium Nostoc Species: From Facultative Symbiosis to Free Living.</title>
        <authorList>
            <person name="Huo D."/>
            <person name="Li H."/>
            <person name="Cai F."/>
            <person name="Guo X."/>
            <person name="Qiao Z."/>
            <person name="Wang W."/>
            <person name="Yu G."/>
            <person name="Li R."/>
        </authorList>
    </citation>
    <scope>NUCLEOTIDE SEQUENCE [LARGE SCALE GENOMIC DNA]</scope>
    <source>
        <strain evidence="1 2">CHAB 5714</strain>
    </source>
</reference>
<gene>
    <name evidence="1" type="ORF">LC586_09140</name>
</gene>
<protein>
    <submittedName>
        <fullName evidence="1">Uncharacterized protein</fullName>
    </submittedName>
</protein>
<dbReference type="RefSeq" id="WP_229484240.1">
    <property type="nucleotide sequence ID" value="NZ_JAIVFQ010000009.1"/>
</dbReference>
<dbReference type="EMBL" id="JAIVFQ010000009">
    <property type="protein sequence ID" value="MCC5599378.1"/>
    <property type="molecule type" value="Genomic_DNA"/>
</dbReference>
<accession>A0ABS8I5A2</accession>
<comment type="caution">
    <text evidence="1">The sequence shown here is derived from an EMBL/GenBank/DDBJ whole genome shotgun (WGS) entry which is preliminary data.</text>
</comment>
<dbReference type="Proteomes" id="UP001199525">
    <property type="component" value="Unassembled WGS sequence"/>
</dbReference>